<proteinExistence type="predicted"/>
<feature type="region of interest" description="Disordered" evidence="1">
    <location>
        <begin position="48"/>
        <end position="147"/>
    </location>
</feature>
<dbReference type="EMBL" id="JABXXO010000011">
    <property type="protein sequence ID" value="KAF7763974.1"/>
    <property type="molecule type" value="Genomic_DNA"/>
</dbReference>
<sequence length="147" mass="16460">MSRHRIFRFDNFLMLTTELSLYSNSDSAQEAVNWHWLQCAKAILQRIKGKKTAGKDLEEQTDSSSASTQGDERSETSDDDHSEFEWRVRGPITPRAKDLRSRKVDNKTSKQPSPANDPGPSAAGKTSPKPNSRPNILSNLVKFLSGK</sequence>
<evidence type="ECO:0000313" key="2">
    <source>
        <dbReference type="EMBL" id="KAF7763974.1"/>
    </source>
</evidence>
<name>A0A8H7C780_AGABI</name>
<reference evidence="2 3" key="1">
    <citation type="journal article" name="Sci. Rep.">
        <title>Telomere-to-telomere assembled and centromere annotated genomes of the two main subspecies of the button mushroom Agaricus bisporus reveal especially polymorphic chromosome ends.</title>
        <authorList>
            <person name="Sonnenberg A.S.M."/>
            <person name="Sedaghat-Telgerd N."/>
            <person name="Lavrijssen B."/>
            <person name="Ohm R.A."/>
            <person name="Hendrickx P.M."/>
            <person name="Scholtmeijer K."/>
            <person name="Baars J.J.P."/>
            <person name="van Peer A."/>
        </authorList>
    </citation>
    <scope>NUCLEOTIDE SEQUENCE [LARGE SCALE GENOMIC DNA]</scope>
    <source>
        <strain evidence="2 3">H119_p4</strain>
    </source>
</reference>
<organism evidence="2 3">
    <name type="scientific">Agaricus bisporus var. burnettii</name>
    <dbReference type="NCBI Taxonomy" id="192524"/>
    <lineage>
        <taxon>Eukaryota</taxon>
        <taxon>Fungi</taxon>
        <taxon>Dikarya</taxon>
        <taxon>Basidiomycota</taxon>
        <taxon>Agaricomycotina</taxon>
        <taxon>Agaricomycetes</taxon>
        <taxon>Agaricomycetidae</taxon>
        <taxon>Agaricales</taxon>
        <taxon>Agaricineae</taxon>
        <taxon>Agaricaceae</taxon>
        <taxon>Agaricus</taxon>
    </lineage>
</organism>
<feature type="compositionally biased region" description="Basic and acidic residues" evidence="1">
    <location>
        <begin position="95"/>
        <end position="108"/>
    </location>
</feature>
<evidence type="ECO:0000313" key="3">
    <source>
        <dbReference type="Proteomes" id="UP000629468"/>
    </source>
</evidence>
<dbReference type="AlphaFoldDB" id="A0A8H7C780"/>
<evidence type="ECO:0000256" key="1">
    <source>
        <dbReference type="SAM" id="MobiDB-lite"/>
    </source>
</evidence>
<accession>A0A8H7C780</accession>
<comment type="caution">
    <text evidence="2">The sequence shown here is derived from an EMBL/GenBank/DDBJ whole genome shotgun (WGS) entry which is preliminary data.</text>
</comment>
<dbReference type="Proteomes" id="UP000629468">
    <property type="component" value="Unassembled WGS sequence"/>
</dbReference>
<feature type="compositionally biased region" description="Polar residues" evidence="1">
    <location>
        <begin position="128"/>
        <end position="138"/>
    </location>
</feature>
<protein>
    <submittedName>
        <fullName evidence="2">Uncharacterized protein</fullName>
    </submittedName>
</protein>
<gene>
    <name evidence="2" type="ORF">Agabi119p4_8511</name>
</gene>